<feature type="domain" description="Exonuclease" evidence="5">
    <location>
        <begin position="10"/>
        <end position="184"/>
    </location>
</feature>
<dbReference type="SMART" id="SM00479">
    <property type="entry name" value="EXOIII"/>
    <property type="match status" value="1"/>
</dbReference>
<dbReference type="GO" id="GO:0003676">
    <property type="term" value="F:nucleic acid binding"/>
    <property type="evidence" value="ECO:0007669"/>
    <property type="project" value="InterPro"/>
</dbReference>
<evidence type="ECO:0000256" key="4">
    <source>
        <dbReference type="ARBA" id="ARBA00022839"/>
    </source>
</evidence>
<evidence type="ECO:0000256" key="1">
    <source>
        <dbReference type="ARBA" id="ARBA00009921"/>
    </source>
</evidence>
<evidence type="ECO:0000256" key="3">
    <source>
        <dbReference type="ARBA" id="ARBA00022801"/>
    </source>
</evidence>
<dbReference type="GO" id="GO:0000175">
    <property type="term" value="F:3'-5'-RNA exonuclease activity"/>
    <property type="evidence" value="ECO:0007669"/>
    <property type="project" value="InterPro"/>
</dbReference>
<dbReference type="SUPFAM" id="SSF53098">
    <property type="entry name" value="Ribonuclease H-like"/>
    <property type="match status" value="1"/>
</dbReference>
<dbReference type="CDD" id="cd06135">
    <property type="entry name" value="Orn"/>
    <property type="match status" value="1"/>
</dbReference>
<dbReference type="AlphaFoldDB" id="A0AAN8PY07"/>
<comment type="similarity">
    <text evidence="1">Belongs to the oligoribonuclease family.</text>
</comment>
<keyword evidence="7" id="KW-1185">Reference proteome</keyword>
<gene>
    <name evidence="6" type="ORF">SNE40_011546</name>
</gene>
<accession>A0AAN8PY07</accession>
<protein>
    <recommendedName>
        <fullName evidence="5">Exonuclease domain-containing protein</fullName>
    </recommendedName>
</protein>
<dbReference type="InterPro" id="IPR036397">
    <property type="entry name" value="RNaseH_sf"/>
</dbReference>
<dbReference type="InterPro" id="IPR022894">
    <property type="entry name" value="Oligoribonuclease"/>
</dbReference>
<evidence type="ECO:0000313" key="6">
    <source>
        <dbReference type="EMBL" id="KAK6179115.1"/>
    </source>
</evidence>
<dbReference type="InterPro" id="IPR012337">
    <property type="entry name" value="RNaseH-like_sf"/>
</dbReference>
<name>A0AAN8PY07_PATCE</name>
<comment type="caution">
    <text evidence="6">The sequence shown here is derived from an EMBL/GenBank/DDBJ whole genome shotgun (WGS) entry which is preliminary data.</text>
</comment>
<sequence length="188" mass="21631">MASDSERSNRLIWIDLEMSGLDIEKEKIIEIATIVTDADLKIIAEGPNLIVNQDKSVMDNMGEWCTKQHGKSGLTQKVLESKISQKEAESQVLEFLKKHTDAGVCPLAGNSIACDKMFLQKYMPELTEHLHYRLVDVSTIKELCRRWYPKVYDESPEKALKHRASDDIKESIKELQYYREKIFVANKL</sequence>
<keyword evidence="2" id="KW-0540">Nuclease</keyword>
<dbReference type="InterPro" id="IPR013520">
    <property type="entry name" value="Ribonucl_H"/>
</dbReference>
<dbReference type="PANTHER" id="PTHR11046">
    <property type="entry name" value="OLIGORIBONUCLEASE, MITOCHONDRIAL"/>
    <property type="match status" value="1"/>
</dbReference>
<dbReference type="NCBIfam" id="NF003765">
    <property type="entry name" value="PRK05359.1"/>
    <property type="match status" value="1"/>
</dbReference>
<dbReference type="Pfam" id="PF00929">
    <property type="entry name" value="RNase_T"/>
    <property type="match status" value="1"/>
</dbReference>
<dbReference type="PANTHER" id="PTHR11046:SF0">
    <property type="entry name" value="OLIGORIBONUCLEASE, MITOCHONDRIAL"/>
    <property type="match status" value="1"/>
</dbReference>
<evidence type="ECO:0000259" key="5">
    <source>
        <dbReference type="SMART" id="SM00479"/>
    </source>
</evidence>
<dbReference type="Gene3D" id="3.30.420.10">
    <property type="entry name" value="Ribonuclease H-like superfamily/Ribonuclease H"/>
    <property type="match status" value="1"/>
</dbReference>
<evidence type="ECO:0000256" key="2">
    <source>
        <dbReference type="ARBA" id="ARBA00022722"/>
    </source>
</evidence>
<dbReference type="EMBL" id="JAZGQO010000008">
    <property type="protein sequence ID" value="KAK6179115.1"/>
    <property type="molecule type" value="Genomic_DNA"/>
</dbReference>
<dbReference type="HAMAP" id="MF_00045">
    <property type="entry name" value="Oligoribonuclease"/>
    <property type="match status" value="1"/>
</dbReference>
<keyword evidence="3" id="KW-0378">Hydrolase</keyword>
<evidence type="ECO:0000313" key="7">
    <source>
        <dbReference type="Proteomes" id="UP001347796"/>
    </source>
</evidence>
<proteinExistence type="inferred from homology"/>
<reference evidence="6 7" key="1">
    <citation type="submission" date="2024-01" db="EMBL/GenBank/DDBJ databases">
        <title>The genome of the rayed Mediterranean limpet Patella caerulea (Linnaeus, 1758).</title>
        <authorList>
            <person name="Anh-Thu Weber A."/>
            <person name="Halstead-Nussloch G."/>
        </authorList>
    </citation>
    <scope>NUCLEOTIDE SEQUENCE [LARGE SCALE GENOMIC DNA]</scope>
    <source>
        <strain evidence="6">AATW-2023a</strain>
        <tissue evidence="6">Whole specimen</tissue>
    </source>
</reference>
<dbReference type="FunFam" id="3.30.420.10:FF:000003">
    <property type="entry name" value="Oligoribonuclease"/>
    <property type="match status" value="1"/>
</dbReference>
<keyword evidence="4" id="KW-0269">Exonuclease</keyword>
<organism evidence="6 7">
    <name type="scientific">Patella caerulea</name>
    <name type="common">Rayed Mediterranean limpet</name>
    <dbReference type="NCBI Taxonomy" id="87958"/>
    <lineage>
        <taxon>Eukaryota</taxon>
        <taxon>Metazoa</taxon>
        <taxon>Spiralia</taxon>
        <taxon>Lophotrochozoa</taxon>
        <taxon>Mollusca</taxon>
        <taxon>Gastropoda</taxon>
        <taxon>Patellogastropoda</taxon>
        <taxon>Patelloidea</taxon>
        <taxon>Patellidae</taxon>
        <taxon>Patella</taxon>
    </lineage>
</organism>
<dbReference type="Proteomes" id="UP001347796">
    <property type="component" value="Unassembled WGS sequence"/>
</dbReference>